<evidence type="ECO:0000256" key="1">
    <source>
        <dbReference type="ARBA" id="ARBA00022691"/>
    </source>
</evidence>
<dbReference type="Gene3D" id="3.40.50.150">
    <property type="entry name" value="Vaccinia Virus protein VP39"/>
    <property type="match status" value="1"/>
</dbReference>
<dbReference type="InterPro" id="IPR025799">
    <property type="entry name" value="Arg_MeTrfase"/>
</dbReference>
<evidence type="ECO:0000313" key="2">
    <source>
        <dbReference type="EMBL" id="CAE8642566.1"/>
    </source>
</evidence>
<dbReference type="SUPFAM" id="SSF53335">
    <property type="entry name" value="S-adenosyl-L-methionine-dependent methyltransferases"/>
    <property type="match status" value="1"/>
</dbReference>
<reference evidence="2" key="1">
    <citation type="submission" date="2021-02" db="EMBL/GenBank/DDBJ databases">
        <authorList>
            <person name="Dougan E. K."/>
            <person name="Rhodes N."/>
            <person name="Thang M."/>
            <person name="Chan C."/>
        </authorList>
    </citation>
    <scope>NUCLEOTIDE SEQUENCE</scope>
</reference>
<sequence>MAVLMAASPSASRGRPLCRVFANTRAALPVFAKLDGGRRSFARRIDGYLQYYGMLKNQEGMLRDKRRVEGYRQAFKAHAAQLQGATVMDIGTGSGILAFLAARYGAKKVYAVEASPDMARAASRLARANGLVGVVEVVPKHLQDTWHTALAKR</sequence>
<accession>A0A813HXT8</accession>
<evidence type="ECO:0000313" key="3">
    <source>
        <dbReference type="Proteomes" id="UP000654075"/>
    </source>
</evidence>
<dbReference type="OrthoDB" id="7848332at2759"/>
<proteinExistence type="predicted"/>
<dbReference type="GO" id="GO:0016274">
    <property type="term" value="F:protein-arginine N-methyltransferase activity"/>
    <property type="evidence" value="ECO:0007669"/>
    <property type="project" value="InterPro"/>
</dbReference>
<keyword evidence="3" id="KW-1185">Reference proteome</keyword>
<dbReference type="PANTHER" id="PTHR11006">
    <property type="entry name" value="PROTEIN ARGININE N-METHYLTRANSFERASE"/>
    <property type="match status" value="1"/>
</dbReference>
<dbReference type="CDD" id="cd02440">
    <property type="entry name" value="AdoMet_MTases"/>
    <property type="match status" value="1"/>
</dbReference>
<organism evidence="2 3">
    <name type="scientific">Polarella glacialis</name>
    <name type="common">Dinoflagellate</name>
    <dbReference type="NCBI Taxonomy" id="89957"/>
    <lineage>
        <taxon>Eukaryota</taxon>
        <taxon>Sar</taxon>
        <taxon>Alveolata</taxon>
        <taxon>Dinophyceae</taxon>
        <taxon>Suessiales</taxon>
        <taxon>Suessiaceae</taxon>
        <taxon>Polarella</taxon>
    </lineage>
</organism>
<comment type="caution">
    <text evidence="2">The sequence shown here is derived from an EMBL/GenBank/DDBJ whole genome shotgun (WGS) entry which is preliminary data.</text>
</comment>
<protein>
    <submittedName>
        <fullName evidence="2">Uncharacterized protein</fullName>
    </submittedName>
</protein>
<dbReference type="Proteomes" id="UP000654075">
    <property type="component" value="Unassembled WGS sequence"/>
</dbReference>
<keyword evidence="1" id="KW-0949">S-adenosyl-L-methionine</keyword>
<dbReference type="PANTHER" id="PTHR11006:SF4">
    <property type="entry name" value="PROTEIN ARGININE N-METHYLTRANSFERASE 7"/>
    <property type="match status" value="1"/>
</dbReference>
<dbReference type="AlphaFoldDB" id="A0A813HXT8"/>
<dbReference type="EMBL" id="CAJNNV010033174">
    <property type="protein sequence ID" value="CAE8642566.1"/>
    <property type="molecule type" value="Genomic_DNA"/>
</dbReference>
<gene>
    <name evidence="2" type="ORF">PGLA1383_LOCUS57036</name>
</gene>
<name>A0A813HXT8_POLGL</name>
<dbReference type="InterPro" id="IPR029063">
    <property type="entry name" value="SAM-dependent_MTases_sf"/>
</dbReference>
<dbReference type="Pfam" id="PF06325">
    <property type="entry name" value="PrmA"/>
    <property type="match status" value="1"/>
</dbReference>
<dbReference type="GO" id="GO:0042054">
    <property type="term" value="F:histone methyltransferase activity"/>
    <property type="evidence" value="ECO:0007669"/>
    <property type="project" value="TreeGrafter"/>
</dbReference>